<reference evidence="2 3" key="1">
    <citation type="submission" date="2020-02" db="EMBL/GenBank/DDBJ databases">
        <title>Genome sequence of strain AETb3-4.</title>
        <authorList>
            <person name="Gao J."/>
            <person name="Zhang X."/>
        </authorList>
    </citation>
    <scope>NUCLEOTIDE SEQUENCE [LARGE SCALE GENOMIC DNA]</scope>
    <source>
        <strain evidence="2 3">AETb3-4</strain>
    </source>
</reference>
<evidence type="ECO:0000313" key="3">
    <source>
        <dbReference type="Proteomes" id="UP000543556"/>
    </source>
</evidence>
<dbReference type="EMBL" id="JAAMFM010000002">
    <property type="protein sequence ID" value="NVM93886.1"/>
    <property type="molecule type" value="Genomic_DNA"/>
</dbReference>
<dbReference type="AlphaFoldDB" id="A0A7Y7IFF2"/>
<gene>
    <name evidence="2" type="ORF">G6034_02975</name>
</gene>
<proteinExistence type="predicted"/>
<dbReference type="Gene3D" id="3.40.50.1820">
    <property type="entry name" value="alpha/beta hydrolase"/>
    <property type="match status" value="1"/>
</dbReference>
<evidence type="ECO:0000313" key="2">
    <source>
        <dbReference type="EMBL" id="NVM93886.1"/>
    </source>
</evidence>
<feature type="region of interest" description="Disordered" evidence="1">
    <location>
        <begin position="1"/>
        <end position="21"/>
    </location>
</feature>
<accession>A0A7Y7IFF2</accession>
<dbReference type="InterPro" id="IPR029058">
    <property type="entry name" value="AB_hydrolase_fold"/>
</dbReference>
<name>A0A7Y7IFF2_9MICC</name>
<dbReference type="SUPFAM" id="SSF53474">
    <property type="entry name" value="alpha/beta-Hydrolases"/>
    <property type="match status" value="2"/>
</dbReference>
<evidence type="ECO:0000256" key="1">
    <source>
        <dbReference type="SAM" id="MobiDB-lite"/>
    </source>
</evidence>
<protein>
    <submittedName>
        <fullName evidence="2">Uncharacterized protein</fullName>
    </submittedName>
</protein>
<sequence>MVSYVKDPGPDTGAEAAKPNPRPVVFAFTGGPGSSGVWLPMGLLGPRRVDSGDVGALAPAPFGLAELTTLSEDFIRQSNLRWDYSEFSAELLRGQGLTEGRIDGRFTQRHLRGQASVNRDDASMNAITGPYAAAINHYVRTELRYENDMPCEALTGRVQPWSYKTFEGAPVDVTGDLERLLGYNAALRVHVDYGCHDGATPHFAAEYVWAQLNISAEARTRFTHHYHQAGHMMYLQDECRVAQLAALADCVAPG</sequence>
<organism evidence="2 3">
    <name type="scientific">Arthrobacter wenxiniae</name>
    <dbReference type="NCBI Taxonomy" id="2713570"/>
    <lineage>
        <taxon>Bacteria</taxon>
        <taxon>Bacillati</taxon>
        <taxon>Actinomycetota</taxon>
        <taxon>Actinomycetes</taxon>
        <taxon>Micrococcales</taxon>
        <taxon>Micrococcaceae</taxon>
        <taxon>Arthrobacter</taxon>
    </lineage>
</organism>
<dbReference type="Proteomes" id="UP000543556">
    <property type="component" value="Unassembled WGS sequence"/>
</dbReference>
<comment type="caution">
    <text evidence="2">The sequence shown here is derived from an EMBL/GenBank/DDBJ whole genome shotgun (WGS) entry which is preliminary data.</text>
</comment>
<dbReference type="RefSeq" id="WP_176633596.1">
    <property type="nucleotide sequence ID" value="NZ_JAAMFM010000002.1"/>
</dbReference>
<keyword evidence="3" id="KW-1185">Reference proteome</keyword>